<dbReference type="EMBL" id="CP012670">
    <property type="protein sequence ID" value="AUX25594.1"/>
    <property type="molecule type" value="Genomic_DNA"/>
</dbReference>
<sequence length="304" mass="32809">MPMLTIDQGRGGAAALRSVALSMLATWVPIGCSSPVPPDDLPEPDPSQLIFLYSGRPEYAPRCDPHSDGNVLWEGWIGTPGQEECEPCSCGPSRCVLPHTVRMHSSSLCSISSAVATIDPGISWDGTCFPLPDPVPSDSYDFVSVDYPIATDCQPIPEVPALRHTNMEFVRACGSDVDLVFTSFSRCYPPQPNGECWAGHEMKWKFSLYNDTRTCSPCSCGEPSRGDCRVETTFYRQAGCSEALGSVLISGLDQELCTDTIEGRIAAVRSIFNKDEPTCAPSTDSTVVSGEIVPGDTHVLCCNR</sequence>
<accession>A0A4P2Q7S8</accession>
<organism evidence="1 2">
    <name type="scientific">Sorangium cellulosum</name>
    <name type="common">Polyangium cellulosum</name>
    <dbReference type="NCBI Taxonomy" id="56"/>
    <lineage>
        <taxon>Bacteria</taxon>
        <taxon>Pseudomonadati</taxon>
        <taxon>Myxococcota</taxon>
        <taxon>Polyangia</taxon>
        <taxon>Polyangiales</taxon>
        <taxon>Polyangiaceae</taxon>
        <taxon>Sorangium</taxon>
    </lineage>
</organism>
<gene>
    <name evidence="1" type="ORF">SOCEGT47_061420</name>
</gene>
<protein>
    <submittedName>
        <fullName evidence="1">Uncharacterized protein</fullName>
    </submittedName>
</protein>
<reference evidence="1 2" key="1">
    <citation type="submission" date="2015-09" db="EMBL/GenBank/DDBJ databases">
        <title>Sorangium comparison.</title>
        <authorList>
            <person name="Zaburannyi N."/>
            <person name="Bunk B."/>
            <person name="Overmann J."/>
            <person name="Mueller R."/>
        </authorList>
    </citation>
    <scope>NUCLEOTIDE SEQUENCE [LARGE SCALE GENOMIC DNA]</scope>
    <source>
        <strain evidence="1 2">So ceGT47</strain>
    </source>
</reference>
<name>A0A4P2Q7S8_SORCE</name>
<proteinExistence type="predicted"/>
<dbReference type="Proteomes" id="UP000295781">
    <property type="component" value="Chromosome"/>
</dbReference>
<evidence type="ECO:0000313" key="1">
    <source>
        <dbReference type="EMBL" id="AUX25594.1"/>
    </source>
</evidence>
<evidence type="ECO:0000313" key="2">
    <source>
        <dbReference type="Proteomes" id="UP000295781"/>
    </source>
</evidence>
<dbReference type="AlphaFoldDB" id="A0A4P2Q7S8"/>